<dbReference type="EMBL" id="BMED01000007">
    <property type="protein sequence ID" value="GGC96654.1"/>
    <property type="molecule type" value="Genomic_DNA"/>
</dbReference>
<proteinExistence type="predicted"/>
<dbReference type="RefSeq" id="WP_188568905.1">
    <property type="nucleotide sequence ID" value="NZ_BMED01000007.1"/>
</dbReference>
<dbReference type="Proteomes" id="UP000637423">
    <property type="component" value="Unassembled WGS sequence"/>
</dbReference>
<reference evidence="1" key="2">
    <citation type="submission" date="2020-09" db="EMBL/GenBank/DDBJ databases">
        <authorList>
            <person name="Sun Q."/>
            <person name="Zhou Y."/>
        </authorList>
    </citation>
    <scope>NUCLEOTIDE SEQUENCE</scope>
    <source>
        <strain evidence="1">CGMCC 1.10998</strain>
    </source>
</reference>
<reference evidence="1" key="1">
    <citation type="journal article" date="2014" name="Int. J. Syst. Evol. Microbiol.">
        <title>Complete genome sequence of Corynebacterium casei LMG S-19264T (=DSM 44701T), isolated from a smear-ripened cheese.</title>
        <authorList>
            <consortium name="US DOE Joint Genome Institute (JGI-PGF)"/>
            <person name="Walter F."/>
            <person name="Albersmeier A."/>
            <person name="Kalinowski J."/>
            <person name="Ruckert C."/>
        </authorList>
    </citation>
    <scope>NUCLEOTIDE SEQUENCE</scope>
    <source>
        <strain evidence="1">CGMCC 1.10998</strain>
    </source>
</reference>
<accession>A0A916V1N0</accession>
<sequence>MKHAPIERLRLSAKRYHRTKRGTPFEQGILIRHAYDGDDQRLTWWDYATFVLNDYRIALSWEHPRMVYQSMCHFH</sequence>
<gene>
    <name evidence="1" type="ORF">GCM10011396_50090</name>
</gene>
<keyword evidence="2" id="KW-1185">Reference proteome</keyword>
<dbReference type="AlphaFoldDB" id="A0A916V1N0"/>
<evidence type="ECO:0000313" key="1">
    <source>
        <dbReference type="EMBL" id="GGC96654.1"/>
    </source>
</evidence>
<organism evidence="1 2">
    <name type="scientific">Undibacterium terreum</name>
    <dbReference type="NCBI Taxonomy" id="1224302"/>
    <lineage>
        <taxon>Bacteria</taxon>
        <taxon>Pseudomonadati</taxon>
        <taxon>Pseudomonadota</taxon>
        <taxon>Betaproteobacteria</taxon>
        <taxon>Burkholderiales</taxon>
        <taxon>Oxalobacteraceae</taxon>
        <taxon>Undibacterium</taxon>
    </lineage>
</organism>
<protein>
    <submittedName>
        <fullName evidence="1">Uncharacterized protein</fullName>
    </submittedName>
</protein>
<name>A0A916V1N0_9BURK</name>
<comment type="caution">
    <text evidence="1">The sequence shown here is derived from an EMBL/GenBank/DDBJ whole genome shotgun (WGS) entry which is preliminary data.</text>
</comment>
<evidence type="ECO:0000313" key="2">
    <source>
        <dbReference type="Proteomes" id="UP000637423"/>
    </source>
</evidence>